<sequence>MELTLDELKDLIQTINDSELREFSINEGDYALHLSKNDAPTMVQPAVVPEVMSDGAGSVTSTETQNDAQPAEVLGSFITAPLVGTAYLRPNPDAKPFVNVGDHVAVGDQVALIEAMKLMTPIKSDVAGTVKRILVSDEDMVDYDMNLIEILPD</sequence>
<gene>
    <name evidence="10" type="ORF">IV67_GL000907</name>
</gene>
<evidence type="ECO:0000256" key="7">
    <source>
        <dbReference type="ARBA" id="ARBA00023267"/>
    </source>
</evidence>
<dbReference type="InterPro" id="IPR000089">
    <property type="entry name" value="Biotin_lipoyl"/>
</dbReference>
<proteinExistence type="predicted"/>
<evidence type="ECO:0000256" key="3">
    <source>
        <dbReference type="ARBA" id="ARBA00022516"/>
    </source>
</evidence>
<keyword evidence="3 8" id="KW-0444">Lipid biosynthesis</keyword>
<dbReference type="SUPFAM" id="SSF51230">
    <property type="entry name" value="Single hybrid motif"/>
    <property type="match status" value="1"/>
</dbReference>
<keyword evidence="11" id="KW-1185">Reference proteome</keyword>
<keyword evidence="4 8" id="KW-0276">Fatty acid metabolism</keyword>
<dbReference type="EMBL" id="JQCD01000030">
    <property type="protein sequence ID" value="KRN76331.1"/>
    <property type="molecule type" value="Genomic_DNA"/>
</dbReference>
<dbReference type="RefSeq" id="WP_057788574.1">
    <property type="nucleotide sequence ID" value="NZ_JQCD01000030.1"/>
</dbReference>
<evidence type="ECO:0000259" key="9">
    <source>
        <dbReference type="PROSITE" id="PS50968"/>
    </source>
</evidence>
<reference evidence="10 11" key="1">
    <citation type="journal article" date="2015" name="Genome Announc.">
        <title>Expanding the biotechnology potential of lactobacilli through comparative genomics of 213 strains and associated genera.</title>
        <authorList>
            <person name="Sun Z."/>
            <person name="Harris H.M."/>
            <person name="McCann A."/>
            <person name="Guo C."/>
            <person name="Argimon S."/>
            <person name="Zhang W."/>
            <person name="Yang X."/>
            <person name="Jeffery I.B."/>
            <person name="Cooney J.C."/>
            <person name="Kagawa T.F."/>
            <person name="Liu W."/>
            <person name="Song Y."/>
            <person name="Salvetti E."/>
            <person name="Wrobel A."/>
            <person name="Rasinkangas P."/>
            <person name="Parkhill J."/>
            <person name="Rea M.C."/>
            <person name="O'Sullivan O."/>
            <person name="Ritari J."/>
            <person name="Douillard F.P."/>
            <person name="Paul Ross R."/>
            <person name="Yang R."/>
            <person name="Briner A.E."/>
            <person name="Felis G.E."/>
            <person name="de Vos W.M."/>
            <person name="Barrangou R."/>
            <person name="Klaenhammer T.R."/>
            <person name="Caufield P.W."/>
            <person name="Cui Y."/>
            <person name="Zhang H."/>
            <person name="O'Toole P.W."/>
        </authorList>
    </citation>
    <scope>NUCLEOTIDE SEQUENCE [LARGE SCALE GENOMIC DNA]</scope>
    <source>
        <strain evidence="10 11">DSM 20014</strain>
    </source>
</reference>
<dbReference type="UniPathway" id="UPA00094"/>
<dbReference type="CDD" id="cd06850">
    <property type="entry name" value="biotinyl_domain"/>
    <property type="match status" value="1"/>
</dbReference>
<feature type="domain" description="Lipoyl-binding" evidence="9">
    <location>
        <begin position="75"/>
        <end position="151"/>
    </location>
</feature>
<dbReference type="Pfam" id="PF00364">
    <property type="entry name" value="Biotin_lipoyl"/>
    <property type="match status" value="1"/>
</dbReference>
<evidence type="ECO:0000256" key="1">
    <source>
        <dbReference type="ARBA" id="ARBA00005194"/>
    </source>
</evidence>
<dbReference type="PANTHER" id="PTHR45266:SF3">
    <property type="entry name" value="OXALOACETATE DECARBOXYLASE ALPHA CHAIN"/>
    <property type="match status" value="1"/>
</dbReference>
<evidence type="ECO:0000256" key="8">
    <source>
        <dbReference type="RuleBase" id="RU364072"/>
    </source>
</evidence>
<dbReference type="PRINTS" id="PR01071">
    <property type="entry name" value="ACOABIOTINCC"/>
</dbReference>
<protein>
    <recommendedName>
        <fullName evidence="2 8">Biotin carboxyl carrier protein of acetyl-CoA carboxylase</fullName>
    </recommendedName>
</protein>
<dbReference type="STRING" id="1620.IV67_GL000907"/>
<dbReference type="AlphaFoldDB" id="A0A0R2JG78"/>
<dbReference type="Proteomes" id="UP000051673">
    <property type="component" value="Unassembled WGS sequence"/>
</dbReference>
<dbReference type="OrthoDB" id="9811735at2"/>
<dbReference type="InterPro" id="IPR011053">
    <property type="entry name" value="Single_hybrid_motif"/>
</dbReference>
<dbReference type="NCBIfam" id="TIGR00531">
    <property type="entry name" value="BCCP"/>
    <property type="match status" value="1"/>
</dbReference>
<comment type="function">
    <text evidence="8">This protein is a component of the acetyl coenzyme A carboxylase complex; first, biotin carboxylase catalyzes the carboxylation of the carrier protein and then the transcarboxylase transfers the carboxyl group to form malonyl-CoA.</text>
</comment>
<dbReference type="PROSITE" id="PS50968">
    <property type="entry name" value="BIOTINYL_LIPOYL"/>
    <property type="match status" value="1"/>
</dbReference>
<evidence type="ECO:0000256" key="6">
    <source>
        <dbReference type="ARBA" id="ARBA00023160"/>
    </source>
</evidence>
<dbReference type="GO" id="GO:0009317">
    <property type="term" value="C:acetyl-CoA carboxylase complex"/>
    <property type="evidence" value="ECO:0007669"/>
    <property type="project" value="InterPro"/>
</dbReference>
<accession>A0A0R2JG78</accession>
<evidence type="ECO:0000313" key="11">
    <source>
        <dbReference type="Proteomes" id="UP000051673"/>
    </source>
</evidence>
<dbReference type="PROSITE" id="PS00188">
    <property type="entry name" value="BIOTIN"/>
    <property type="match status" value="1"/>
</dbReference>
<evidence type="ECO:0000313" key="10">
    <source>
        <dbReference type="EMBL" id="KRN76331.1"/>
    </source>
</evidence>
<organism evidence="10 11">
    <name type="scientific">Weissella minor</name>
    <dbReference type="NCBI Taxonomy" id="1620"/>
    <lineage>
        <taxon>Bacteria</taxon>
        <taxon>Bacillati</taxon>
        <taxon>Bacillota</taxon>
        <taxon>Bacilli</taxon>
        <taxon>Lactobacillales</taxon>
        <taxon>Lactobacillaceae</taxon>
        <taxon>Weissella</taxon>
    </lineage>
</organism>
<name>A0A0R2JG78_9LACO</name>
<comment type="caution">
    <text evidence="10">The sequence shown here is derived from an EMBL/GenBank/DDBJ whole genome shotgun (WGS) entry which is preliminary data.</text>
</comment>
<dbReference type="PATRIC" id="fig|1620.3.peg.923"/>
<evidence type="ECO:0000256" key="2">
    <source>
        <dbReference type="ARBA" id="ARBA00017562"/>
    </source>
</evidence>
<evidence type="ECO:0000256" key="4">
    <source>
        <dbReference type="ARBA" id="ARBA00022832"/>
    </source>
</evidence>
<keyword evidence="6 8" id="KW-0275">Fatty acid biosynthesis</keyword>
<evidence type="ECO:0000256" key="5">
    <source>
        <dbReference type="ARBA" id="ARBA00023098"/>
    </source>
</evidence>
<dbReference type="Gene3D" id="2.40.50.100">
    <property type="match status" value="1"/>
</dbReference>
<dbReference type="InterPro" id="IPR001882">
    <property type="entry name" value="Biotin_BS"/>
</dbReference>
<dbReference type="InterPro" id="IPR050709">
    <property type="entry name" value="Biotin_Carboxyl_Carrier/Decarb"/>
</dbReference>
<dbReference type="GO" id="GO:0006633">
    <property type="term" value="P:fatty acid biosynthetic process"/>
    <property type="evidence" value="ECO:0007669"/>
    <property type="project" value="UniProtKB-UniPathway"/>
</dbReference>
<keyword evidence="7 8" id="KW-0092">Biotin</keyword>
<keyword evidence="5 8" id="KW-0443">Lipid metabolism</keyword>
<dbReference type="InterPro" id="IPR001249">
    <property type="entry name" value="AcCoA_biotinCC"/>
</dbReference>
<dbReference type="GO" id="GO:0003989">
    <property type="term" value="F:acetyl-CoA carboxylase activity"/>
    <property type="evidence" value="ECO:0007669"/>
    <property type="project" value="InterPro"/>
</dbReference>
<comment type="pathway">
    <text evidence="1 8">Lipid metabolism; fatty acid biosynthesis.</text>
</comment>
<dbReference type="PANTHER" id="PTHR45266">
    <property type="entry name" value="OXALOACETATE DECARBOXYLASE ALPHA CHAIN"/>
    <property type="match status" value="1"/>
</dbReference>